<dbReference type="PANTHER" id="PTHR30005:SF0">
    <property type="entry name" value="RETROGRADE REGULATION PROTEIN 2"/>
    <property type="match status" value="1"/>
</dbReference>
<dbReference type="InterPro" id="IPR050273">
    <property type="entry name" value="GppA/Ppx_hydrolase"/>
</dbReference>
<sequence length="510" mass="57827">MMKDTINRIGIIDIGSNSIRLVIYDTTVDGGYRVIKECKSSARLSEKINEQGRLEEQGMDSIVPILKQFKLVCTTFGVNQIRAGATAAIRNASNSDEIIEYLSQQSGIDIHLITGKEEAYFGFLGVINSFDIDDGFIVDIGGGSTEITLFENRRYVSSVSLPFGAVNTNIMFGDRGHWNIDQIQQLRTYVLDKLHEQEWLQSRPGLPLFGLGGTIRSLGKIDQKQCSYSLPTSHHYALETGVINHLYDDLPYLTLEQRKNVNGLSKNRADIIVSGLIIFHTVYQYIQAIRCLISGEGLREGMLHDLLDPVSPVKSNTLDFSIKRLLTFEAQVSPTHLQHLHQLSTTLYDTLREEGDTEEIKKLLYVSIMLYRIGGHINYYQYNQHTHYWIMNTSIRGLTHREIILCGLIASYNTKSRKQKLSVDHMDILLPSDEEWIHKLGSIVQLCIALDQSETQAVQSISTKIVDKTLHLTIRSDVETYIEQEELDRVIKVFKGAWDLKLKVDFPSIS</sequence>
<feature type="domain" description="Ppx/GppA phosphatase C-terminal" evidence="3">
    <location>
        <begin position="331"/>
        <end position="487"/>
    </location>
</feature>
<dbReference type="Gene3D" id="3.30.420.150">
    <property type="entry name" value="Exopolyphosphatase. Domain 2"/>
    <property type="match status" value="1"/>
</dbReference>
<dbReference type="InterPro" id="IPR043129">
    <property type="entry name" value="ATPase_NBD"/>
</dbReference>
<evidence type="ECO:0000313" key="5">
    <source>
        <dbReference type="Proteomes" id="UP000077134"/>
    </source>
</evidence>
<comment type="caution">
    <text evidence="4">The sequence shown here is derived from an EMBL/GenBank/DDBJ whole genome shotgun (WGS) entry which is preliminary data.</text>
</comment>
<dbReference type="Pfam" id="PF21447">
    <property type="entry name" value="Ppx-GppA_III"/>
    <property type="match status" value="1"/>
</dbReference>
<dbReference type="AlphaFoldDB" id="A0A167DUU2"/>
<proteinExistence type="inferred from homology"/>
<dbReference type="PANTHER" id="PTHR30005">
    <property type="entry name" value="EXOPOLYPHOSPHATASE"/>
    <property type="match status" value="1"/>
</dbReference>
<evidence type="ECO:0000313" key="4">
    <source>
        <dbReference type="EMBL" id="OAB74804.1"/>
    </source>
</evidence>
<dbReference type="SUPFAM" id="SSF53067">
    <property type="entry name" value="Actin-like ATPase domain"/>
    <property type="match status" value="2"/>
</dbReference>
<dbReference type="RefSeq" id="WP_082865716.1">
    <property type="nucleotide sequence ID" value="NZ_CP017770.1"/>
</dbReference>
<dbReference type="CDD" id="cd24052">
    <property type="entry name" value="ASKHA_NBD_HpPPX-GppA-like"/>
    <property type="match status" value="1"/>
</dbReference>
<comment type="similarity">
    <text evidence="1">Belongs to the GppA/Ppx family.</text>
</comment>
<dbReference type="Pfam" id="PF02541">
    <property type="entry name" value="Ppx-GppA"/>
    <property type="match status" value="1"/>
</dbReference>
<dbReference type="GO" id="GO:0006357">
    <property type="term" value="P:regulation of transcription by RNA polymerase II"/>
    <property type="evidence" value="ECO:0007669"/>
    <property type="project" value="TreeGrafter"/>
</dbReference>
<dbReference type="InterPro" id="IPR003695">
    <property type="entry name" value="Ppx_GppA_N"/>
</dbReference>
<dbReference type="EMBL" id="LSFN01000014">
    <property type="protein sequence ID" value="OAB74804.1"/>
    <property type="molecule type" value="Genomic_DNA"/>
</dbReference>
<dbReference type="STRING" id="1763538.LPB68_01660"/>
<protein>
    <submittedName>
        <fullName evidence="4">Uncharacterized protein</fullName>
    </submittedName>
</protein>
<gene>
    <name evidence="4" type="ORF">PNBC_12295</name>
</gene>
<dbReference type="OrthoDB" id="9807195at2"/>
<name>A0A167DUU2_9BACL</name>
<dbReference type="Gene3D" id="3.30.420.40">
    <property type="match status" value="1"/>
</dbReference>
<evidence type="ECO:0000256" key="1">
    <source>
        <dbReference type="ARBA" id="ARBA00007125"/>
    </source>
</evidence>
<dbReference type="InterPro" id="IPR048950">
    <property type="entry name" value="Ppx_GppA_C"/>
</dbReference>
<evidence type="ECO:0000259" key="3">
    <source>
        <dbReference type="Pfam" id="PF21447"/>
    </source>
</evidence>
<reference evidence="4 5" key="1">
    <citation type="submission" date="2016-02" db="EMBL/GenBank/DDBJ databases">
        <title>Paenibacillus sp. LPB0068, isolated from Crassostrea gigas.</title>
        <authorList>
            <person name="Shin S.-K."/>
            <person name="Yi H."/>
        </authorList>
    </citation>
    <scope>NUCLEOTIDE SEQUENCE [LARGE SCALE GENOMIC DNA]</scope>
    <source>
        <strain evidence="4 5">LPB0068</strain>
    </source>
</reference>
<accession>A0A167DUU2</accession>
<dbReference type="SUPFAM" id="SSF109604">
    <property type="entry name" value="HD-domain/PDEase-like"/>
    <property type="match status" value="1"/>
</dbReference>
<keyword evidence="5" id="KW-1185">Reference proteome</keyword>
<dbReference type="Gene3D" id="1.10.3210.10">
    <property type="entry name" value="Hypothetical protein af1432"/>
    <property type="match status" value="1"/>
</dbReference>
<organism evidence="4 5">
    <name type="scientific">Paenibacillus crassostreae</name>
    <dbReference type="NCBI Taxonomy" id="1763538"/>
    <lineage>
        <taxon>Bacteria</taxon>
        <taxon>Bacillati</taxon>
        <taxon>Bacillota</taxon>
        <taxon>Bacilli</taxon>
        <taxon>Bacillales</taxon>
        <taxon>Paenibacillaceae</taxon>
        <taxon>Paenibacillus</taxon>
    </lineage>
</organism>
<dbReference type="Proteomes" id="UP000077134">
    <property type="component" value="Unassembled WGS sequence"/>
</dbReference>
<feature type="domain" description="Ppx/GppA phosphatase N-terminal" evidence="2">
    <location>
        <begin position="28"/>
        <end position="307"/>
    </location>
</feature>
<evidence type="ECO:0000259" key="2">
    <source>
        <dbReference type="Pfam" id="PF02541"/>
    </source>
</evidence>